<name>A0A410P5I8_VELA1</name>
<feature type="transmembrane region" description="Helical" evidence="5">
    <location>
        <begin position="159"/>
        <end position="178"/>
    </location>
</feature>
<evidence type="ECO:0000256" key="1">
    <source>
        <dbReference type="ARBA" id="ARBA00004127"/>
    </source>
</evidence>
<comment type="subcellular location">
    <subcellularLocation>
        <location evidence="1">Endomembrane system</location>
        <topology evidence="1">Multi-pass membrane protein</topology>
    </subcellularLocation>
</comment>
<feature type="transmembrane region" description="Helical" evidence="5">
    <location>
        <begin position="93"/>
        <end position="109"/>
    </location>
</feature>
<keyword evidence="2 5" id="KW-0812">Transmembrane</keyword>
<dbReference type="GO" id="GO:0016740">
    <property type="term" value="F:transferase activity"/>
    <property type="evidence" value="ECO:0007669"/>
    <property type="project" value="UniProtKB-ARBA"/>
</dbReference>
<dbReference type="Pfam" id="PF04191">
    <property type="entry name" value="PEMT"/>
    <property type="match status" value="1"/>
</dbReference>
<feature type="transmembrane region" description="Helical" evidence="5">
    <location>
        <begin position="9"/>
        <end position="24"/>
    </location>
</feature>
<dbReference type="PANTHER" id="PTHR12714">
    <property type="entry name" value="PROTEIN-S ISOPRENYLCYSTEINE O-METHYLTRANSFERASE"/>
    <property type="match status" value="1"/>
</dbReference>
<dbReference type="OrthoDB" id="9809773at2"/>
<dbReference type="Gene3D" id="1.20.120.1630">
    <property type="match status" value="1"/>
</dbReference>
<evidence type="ECO:0000256" key="4">
    <source>
        <dbReference type="ARBA" id="ARBA00023136"/>
    </source>
</evidence>
<evidence type="ECO:0008006" key="8">
    <source>
        <dbReference type="Google" id="ProtNLM"/>
    </source>
</evidence>
<proteinExistence type="predicted"/>
<dbReference type="GO" id="GO:0012505">
    <property type="term" value="C:endomembrane system"/>
    <property type="evidence" value="ECO:0007669"/>
    <property type="project" value="UniProtKB-SubCell"/>
</dbReference>
<reference evidence="6 7" key="1">
    <citation type="submission" date="2017-01" db="EMBL/GenBank/DDBJ databases">
        <title>First insights into the biology of 'candidatus Vampirococcus archaeovorus'.</title>
        <authorList>
            <person name="Kizina J."/>
            <person name="Jordan S."/>
            <person name="Stueber K."/>
            <person name="Reinhardt R."/>
            <person name="Harder J."/>
        </authorList>
    </citation>
    <scope>NUCLEOTIDE SEQUENCE [LARGE SCALE GENOMIC DNA]</scope>
    <source>
        <strain evidence="6 7">LiM</strain>
    </source>
</reference>
<protein>
    <recommendedName>
        <fullName evidence="8">Isoprenylcysteine carboxylmethyltransferase family protein</fullName>
    </recommendedName>
</protein>
<keyword evidence="4 5" id="KW-0472">Membrane</keyword>
<dbReference type="EMBL" id="CP019384">
    <property type="protein sequence ID" value="QAT17457.1"/>
    <property type="molecule type" value="Genomic_DNA"/>
</dbReference>
<accession>A0A410P5I8</accession>
<evidence type="ECO:0000313" key="7">
    <source>
        <dbReference type="Proteomes" id="UP000287243"/>
    </source>
</evidence>
<feature type="transmembrane region" description="Helical" evidence="5">
    <location>
        <begin position="70"/>
        <end position="87"/>
    </location>
</feature>
<dbReference type="KEGG" id="vai:BU251_06885"/>
<evidence type="ECO:0000313" key="6">
    <source>
        <dbReference type="EMBL" id="QAT17457.1"/>
    </source>
</evidence>
<evidence type="ECO:0000256" key="3">
    <source>
        <dbReference type="ARBA" id="ARBA00022989"/>
    </source>
</evidence>
<feature type="transmembrane region" description="Helical" evidence="5">
    <location>
        <begin position="30"/>
        <end position="49"/>
    </location>
</feature>
<organism evidence="6 7">
    <name type="scientific">Velamenicoccus archaeovorus</name>
    <dbReference type="NCBI Taxonomy" id="1930593"/>
    <lineage>
        <taxon>Bacteria</taxon>
        <taxon>Pseudomonadati</taxon>
        <taxon>Candidatus Omnitrophota</taxon>
        <taxon>Candidatus Velamenicoccus</taxon>
    </lineage>
</organism>
<dbReference type="InterPro" id="IPR007318">
    <property type="entry name" value="Phopholipid_MeTrfase"/>
</dbReference>
<dbReference type="PANTHER" id="PTHR12714:SF9">
    <property type="entry name" value="PROTEIN-S-ISOPRENYLCYSTEINE O-METHYLTRANSFERASE"/>
    <property type="match status" value="1"/>
</dbReference>
<dbReference type="AlphaFoldDB" id="A0A410P5I8"/>
<evidence type="ECO:0000256" key="2">
    <source>
        <dbReference type="ARBA" id="ARBA00022692"/>
    </source>
</evidence>
<gene>
    <name evidence="6" type="ORF">BU251_06885</name>
</gene>
<evidence type="ECO:0000256" key="5">
    <source>
        <dbReference type="SAM" id="Phobius"/>
    </source>
</evidence>
<dbReference type="RefSeq" id="WP_128700290.1">
    <property type="nucleotide sequence ID" value="NZ_CP019384.1"/>
</dbReference>
<keyword evidence="3 5" id="KW-1133">Transmembrane helix</keyword>
<sequence length="220" mass="25500">MQKIRFKKLRLWLVYPLFLVYPFLARITDVSLWVGIAVELVGLGVRFWASGYISKSRVLTTAGPYAYVRNPLYLGNFIVGLGVVIVANNMWLLLYYFLGFLILYAGTIREEQQVLEEKFGAAYREYLRSVPMMFPAPRRYSKADIRPFDIRQSFKNGEFIRVCGFLLLAVFLFLWFSLFVKREGVTAATLWGIILFVVFSGLLCFNIIIRRNSEREGRTA</sequence>
<dbReference type="Proteomes" id="UP000287243">
    <property type="component" value="Chromosome"/>
</dbReference>
<feature type="transmembrane region" description="Helical" evidence="5">
    <location>
        <begin position="190"/>
        <end position="209"/>
    </location>
</feature>
<keyword evidence="7" id="KW-1185">Reference proteome</keyword>